<evidence type="ECO:0000313" key="2">
    <source>
        <dbReference type="EMBL" id="KAK3316243.1"/>
    </source>
</evidence>
<feature type="compositionally biased region" description="Basic and acidic residues" evidence="1">
    <location>
        <begin position="1"/>
        <end position="10"/>
    </location>
</feature>
<gene>
    <name evidence="2" type="ORF">B0H66DRAFT_286932</name>
</gene>
<organism evidence="2 3">
    <name type="scientific">Apodospora peruviana</name>
    <dbReference type="NCBI Taxonomy" id="516989"/>
    <lineage>
        <taxon>Eukaryota</taxon>
        <taxon>Fungi</taxon>
        <taxon>Dikarya</taxon>
        <taxon>Ascomycota</taxon>
        <taxon>Pezizomycotina</taxon>
        <taxon>Sordariomycetes</taxon>
        <taxon>Sordariomycetidae</taxon>
        <taxon>Sordariales</taxon>
        <taxon>Lasiosphaeriaceae</taxon>
        <taxon>Apodospora</taxon>
    </lineage>
</organism>
<evidence type="ECO:0000313" key="3">
    <source>
        <dbReference type="Proteomes" id="UP001283341"/>
    </source>
</evidence>
<dbReference type="Proteomes" id="UP001283341">
    <property type="component" value="Unassembled WGS sequence"/>
</dbReference>
<feature type="region of interest" description="Disordered" evidence="1">
    <location>
        <begin position="1"/>
        <end position="124"/>
    </location>
</feature>
<reference evidence="2" key="1">
    <citation type="journal article" date="2023" name="Mol. Phylogenet. Evol.">
        <title>Genome-scale phylogeny and comparative genomics of the fungal order Sordariales.</title>
        <authorList>
            <person name="Hensen N."/>
            <person name="Bonometti L."/>
            <person name="Westerberg I."/>
            <person name="Brannstrom I.O."/>
            <person name="Guillou S."/>
            <person name="Cros-Aarteil S."/>
            <person name="Calhoun S."/>
            <person name="Haridas S."/>
            <person name="Kuo A."/>
            <person name="Mondo S."/>
            <person name="Pangilinan J."/>
            <person name="Riley R."/>
            <person name="LaButti K."/>
            <person name="Andreopoulos B."/>
            <person name="Lipzen A."/>
            <person name="Chen C."/>
            <person name="Yan M."/>
            <person name="Daum C."/>
            <person name="Ng V."/>
            <person name="Clum A."/>
            <person name="Steindorff A."/>
            <person name="Ohm R.A."/>
            <person name="Martin F."/>
            <person name="Silar P."/>
            <person name="Natvig D.O."/>
            <person name="Lalanne C."/>
            <person name="Gautier V."/>
            <person name="Ament-Velasquez S.L."/>
            <person name="Kruys A."/>
            <person name="Hutchinson M.I."/>
            <person name="Powell A.J."/>
            <person name="Barry K."/>
            <person name="Miller A.N."/>
            <person name="Grigoriev I.V."/>
            <person name="Debuchy R."/>
            <person name="Gladieux P."/>
            <person name="Hiltunen Thoren M."/>
            <person name="Johannesson H."/>
        </authorList>
    </citation>
    <scope>NUCLEOTIDE SEQUENCE</scope>
    <source>
        <strain evidence="2">CBS 118394</strain>
    </source>
</reference>
<dbReference type="EMBL" id="JAUEDM010000005">
    <property type="protein sequence ID" value="KAK3316243.1"/>
    <property type="molecule type" value="Genomic_DNA"/>
</dbReference>
<name>A0AAE0I0B3_9PEZI</name>
<reference evidence="2" key="2">
    <citation type="submission" date="2023-06" db="EMBL/GenBank/DDBJ databases">
        <authorList>
            <consortium name="Lawrence Berkeley National Laboratory"/>
            <person name="Haridas S."/>
            <person name="Hensen N."/>
            <person name="Bonometti L."/>
            <person name="Westerberg I."/>
            <person name="Brannstrom I.O."/>
            <person name="Guillou S."/>
            <person name="Cros-Aarteil S."/>
            <person name="Calhoun S."/>
            <person name="Kuo A."/>
            <person name="Mondo S."/>
            <person name="Pangilinan J."/>
            <person name="Riley R."/>
            <person name="Labutti K."/>
            <person name="Andreopoulos B."/>
            <person name="Lipzen A."/>
            <person name="Chen C."/>
            <person name="Yanf M."/>
            <person name="Daum C."/>
            <person name="Ng V."/>
            <person name="Clum A."/>
            <person name="Steindorff A."/>
            <person name="Ohm R."/>
            <person name="Martin F."/>
            <person name="Silar P."/>
            <person name="Natvig D."/>
            <person name="Lalanne C."/>
            <person name="Gautier V."/>
            <person name="Ament-Velasquez S.L."/>
            <person name="Kruys A."/>
            <person name="Hutchinson M.I."/>
            <person name="Powell A.J."/>
            <person name="Barry K."/>
            <person name="Miller A.N."/>
            <person name="Grigoriev I.V."/>
            <person name="Debuchy R."/>
            <person name="Gladieux P."/>
            <person name="Thoren M.H."/>
            <person name="Johannesson H."/>
        </authorList>
    </citation>
    <scope>NUCLEOTIDE SEQUENCE</scope>
    <source>
        <strain evidence="2">CBS 118394</strain>
    </source>
</reference>
<evidence type="ECO:0000256" key="1">
    <source>
        <dbReference type="SAM" id="MobiDB-lite"/>
    </source>
</evidence>
<proteinExistence type="predicted"/>
<protein>
    <submittedName>
        <fullName evidence="2">Uncharacterized protein</fullName>
    </submittedName>
</protein>
<sequence length="379" mass="42528">MARQVSRSDRGLSPSSQPPHSRQRHNNPSTYRPPGERFAPYPPATQRQAPYTPARFNNSMSPRSTHLFQQGGMRDLTSRSVPLRRPAPRSIRPARQVEWPRQYGPTTLQAWTANASPREDRAQRRLRQRLHQNQNSEMLLPVSIYDGSRGQFHAFQSLLCRGLQYIMLHPHALKQLSNMIPADLPGSPSRFCSLIGLVHLRRYIELVIEHLPSGVNARTWRVIVLDDDVPYVGIDIYLGQPYLETNFGGDLPRVSADDISGREMYLAPETTRDTPSYVSDSTGWNTGPGESSRVLLEDFSAITLQSSSWGKSELTSVCSSLPQQWTMSGPVANCTHPRVSRTVSLYRRPSHLPSLKARRSDPTLEAEGVAVDGPTQPYA</sequence>
<dbReference type="AlphaFoldDB" id="A0AAE0I0B3"/>
<comment type="caution">
    <text evidence="2">The sequence shown here is derived from an EMBL/GenBank/DDBJ whole genome shotgun (WGS) entry which is preliminary data.</text>
</comment>
<feature type="region of interest" description="Disordered" evidence="1">
    <location>
        <begin position="351"/>
        <end position="379"/>
    </location>
</feature>
<feature type="compositionally biased region" description="Polar residues" evidence="1">
    <location>
        <begin position="104"/>
        <end position="115"/>
    </location>
</feature>
<keyword evidence="3" id="KW-1185">Reference proteome</keyword>
<feature type="compositionally biased region" description="Polar residues" evidence="1">
    <location>
        <begin position="45"/>
        <end position="68"/>
    </location>
</feature>
<accession>A0AAE0I0B3</accession>